<dbReference type="AlphaFoldDB" id="A0A377LWB3"/>
<dbReference type="EMBL" id="UGJB01000004">
    <property type="protein sequence ID" value="STQ10677.1"/>
    <property type="molecule type" value="Genomic_DNA"/>
</dbReference>
<sequence length="74" mass="8548">MIRFISRIYHNVLLFFAAFTQSDEIASYVRAHGVTLPSPPFRQFPTVFHISSIFLPTDLTKLVSFPEVFQDENV</sequence>
<evidence type="ECO:0000313" key="2">
    <source>
        <dbReference type="Proteomes" id="UP000255106"/>
    </source>
</evidence>
<evidence type="ECO:0000313" key="1">
    <source>
        <dbReference type="EMBL" id="STQ10677.1"/>
    </source>
</evidence>
<protein>
    <submittedName>
        <fullName evidence="1">RND family efflux transporter MFP subunit</fullName>
    </submittedName>
</protein>
<name>A0A377LWB3_ENTCL</name>
<accession>A0A377LWB3</accession>
<proteinExistence type="predicted"/>
<organism evidence="1 2">
    <name type="scientific">Enterobacter cloacae</name>
    <dbReference type="NCBI Taxonomy" id="550"/>
    <lineage>
        <taxon>Bacteria</taxon>
        <taxon>Pseudomonadati</taxon>
        <taxon>Pseudomonadota</taxon>
        <taxon>Gammaproteobacteria</taxon>
        <taxon>Enterobacterales</taxon>
        <taxon>Enterobacteriaceae</taxon>
        <taxon>Enterobacter</taxon>
        <taxon>Enterobacter cloacae complex</taxon>
    </lineage>
</organism>
<dbReference type="Proteomes" id="UP000255106">
    <property type="component" value="Unassembled WGS sequence"/>
</dbReference>
<gene>
    <name evidence="1" type="ORF">NCTC10005_03429</name>
</gene>
<reference evidence="1 2" key="1">
    <citation type="submission" date="2018-06" db="EMBL/GenBank/DDBJ databases">
        <authorList>
            <consortium name="Pathogen Informatics"/>
            <person name="Doyle S."/>
        </authorList>
    </citation>
    <scope>NUCLEOTIDE SEQUENCE [LARGE SCALE GENOMIC DNA]</scope>
    <source>
        <strain evidence="1 2">NCTC10005</strain>
    </source>
</reference>